<evidence type="ECO:0000313" key="1">
    <source>
        <dbReference type="EMBL" id="UWX73973.1"/>
    </source>
</evidence>
<reference evidence="1" key="1">
    <citation type="submission" date="2022-09" db="EMBL/GenBank/DDBJ databases">
        <title>Genomic of Burkholderia gladioli.</title>
        <authorList>
            <person name="Wu H."/>
        </authorList>
    </citation>
    <scope>NUCLEOTIDE SEQUENCE</scope>
    <source>
        <strain evidence="1">ZN-S4</strain>
    </source>
</reference>
<dbReference type="RefSeq" id="WP_124083540.1">
    <property type="nucleotide sequence ID" value="NZ_CADEPT010000003.1"/>
</dbReference>
<name>A0AB38U1Z2_BURGA</name>
<proteinExistence type="predicted"/>
<protein>
    <submittedName>
        <fullName evidence="1">Uncharacterized protein</fullName>
    </submittedName>
</protein>
<dbReference type="EMBL" id="CP104215">
    <property type="protein sequence ID" value="UWX73973.1"/>
    <property type="molecule type" value="Genomic_DNA"/>
</dbReference>
<sequence>MDIIAVASWTRFAPALDGLWNSRFAKQQTSPIDAVNGARCNPKVDVATRNDRLPNHEFRVVSPAGFDSYDEKIIGPIRVNTYIKALIAV</sequence>
<organism evidence="1 2">
    <name type="scientific">Burkholderia gladioli</name>
    <name type="common">Pseudomonas marginata</name>
    <name type="synonym">Phytomonas marginata</name>
    <dbReference type="NCBI Taxonomy" id="28095"/>
    <lineage>
        <taxon>Bacteria</taxon>
        <taxon>Pseudomonadati</taxon>
        <taxon>Pseudomonadota</taxon>
        <taxon>Betaproteobacteria</taxon>
        <taxon>Burkholderiales</taxon>
        <taxon>Burkholderiaceae</taxon>
        <taxon>Burkholderia</taxon>
    </lineage>
</organism>
<dbReference type="Proteomes" id="UP001059745">
    <property type="component" value="Chromosome 2"/>
</dbReference>
<gene>
    <name evidence="1" type="ORF">NYZ96_20790</name>
</gene>
<dbReference type="AlphaFoldDB" id="A0AB38U1Z2"/>
<accession>A0AB38U1Z2</accession>
<evidence type="ECO:0000313" key="2">
    <source>
        <dbReference type="Proteomes" id="UP001059745"/>
    </source>
</evidence>